<evidence type="ECO:0000313" key="2">
    <source>
        <dbReference type="EMBL" id="PKV81173.1"/>
    </source>
</evidence>
<reference evidence="2 3" key="1">
    <citation type="submission" date="2017-12" db="EMBL/GenBank/DDBJ databases">
        <title>Sequencing the genomes of 1000 Actinobacteria strains.</title>
        <authorList>
            <person name="Klenk H.-P."/>
        </authorList>
    </citation>
    <scope>NUCLEOTIDE SEQUENCE [LARGE SCALE GENOMIC DNA]</scope>
    <source>
        <strain evidence="2 3">DSM 44489</strain>
    </source>
</reference>
<protein>
    <submittedName>
        <fullName evidence="2">Uncharacterized protein</fullName>
    </submittedName>
</protein>
<feature type="compositionally biased region" description="Low complexity" evidence="1">
    <location>
        <begin position="56"/>
        <end position="69"/>
    </location>
</feature>
<name>A0A2N3VHT6_9NOCA</name>
<comment type="caution">
    <text evidence="2">The sequence shown here is derived from an EMBL/GenBank/DDBJ whole genome shotgun (WGS) entry which is preliminary data.</text>
</comment>
<keyword evidence="3" id="KW-1185">Reference proteome</keyword>
<feature type="region of interest" description="Disordered" evidence="1">
    <location>
        <begin position="48"/>
        <end position="69"/>
    </location>
</feature>
<accession>A0A2N3VHT6</accession>
<sequence>MVEAGPYAVTGRVVQVTGLTDWLPVYPELVDDLTAARYDLRPAVVRTARRKRPGPTTSAALRTASTTRS</sequence>
<gene>
    <name evidence="2" type="ORF">ATK86_5636</name>
</gene>
<proteinExistence type="predicted"/>
<evidence type="ECO:0000313" key="3">
    <source>
        <dbReference type="Proteomes" id="UP000233766"/>
    </source>
</evidence>
<organism evidence="2 3">
    <name type="scientific">Nocardia fluminea</name>
    <dbReference type="NCBI Taxonomy" id="134984"/>
    <lineage>
        <taxon>Bacteria</taxon>
        <taxon>Bacillati</taxon>
        <taxon>Actinomycetota</taxon>
        <taxon>Actinomycetes</taxon>
        <taxon>Mycobacteriales</taxon>
        <taxon>Nocardiaceae</taxon>
        <taxon>Nocardia</taxon>
    </lineage>
</organism>
<dbReference type="Proteomes" id="UP000233766">
    <property type="component" value="Unassembled WGS sequence"/>
</dbReference>
<evidence type="ECO:0000256" key="1">
    <source>
        <dbReference type="SAM" id="MobiDB-lite"/>
    </source>
</evidence>
<dbReference type="AlphaFoldDB" id="A0A2N3VHT6"/>
<dbReference type="EMBL" id="PJMW01000002">
    <property type="protein sequence ID" value="PKV81173.1"/>
    <property type="molecule type" value="Genomic_DNA"/>
</dbReference>